<keyword evidence="1" id="KW-0732">Signal</keyword>
<reference evidence="2 3" key="1">
    <citation type="submission" date="2018-03" db="EMBL/GenBank/DDBJ databases">
        <title>Genomic Encyclopedia of Archaeal and Bacterial Type Strains, Phase II (KMG-II): from individual species to whole genera.</title>
        <authorList>
            <person name="Goeker M."/>
        </authorList>
    </citation>
    <scope>NUCLEOTIDE SEQUENCE [LARGE SCALE GENOMIC DNA]</scope>
    <source>
        <strain evidence="2 3">DSM 28354</strain>
    </source>
</reference>
<organism evidence="2 3">
    <name type="scientific">Spirosoma oryzae</name>
    <dbReference type="NCBI Taxonomy" id="1469603"/>
    <lineage>
        <taxon>Bacteria</taxon>
        <taxon>Pseudomonadati</taxon>
        <taxon>Bacteroidota</taxon>
        <taxon>Cytophagia</taxon>
        <taxon>Cytophagales</taxon>
        <taxon>Cytophagaceae</taxon>
        <taxon>Spirosoma</taxon>
    </lineage>
</organism>
<comment type="caution">
    <text evidence="2">The sequence shown here is derived from an EMBL/GenBank/DDBJ whole genome shotgun (WGS) entry which is preliminary data.</text>
</comment>
<protein>
    <recommendedName>
        <fullName evidence="4">Parallel beta helix pectate lyase-like protein</fullName>
    </recommendedName>
</protein>
<dbReference type="Proteomes" id="UP000238375">
    <property type="component" value="Unassembled WGS sequence"/>
</dbReference>
<evidence type="ECO:0000313" key="3">
    <source>
        <dbReference type="Proteomes" id="UP000238375"/>
    </source>
</evidence>
<dbReference type="Gene3D" id="2.160.20.10">
    <property type="entry name" value="Single-stranded right-handed beta-helix, Pectin lyase-like"/>
    <property type="match status" value="1"/>
</dbReference>
<dbReference type="EMBL" id="PVTE01000025">
    <property type="protein sequence ID" value="PRY29815.1"/>
    <property type="molecule type" value="Genomic_DNA"/>
</dbReference>
<feature type="chain" id="PRO_5015487516" description="Parallel beta helix pectate lyase-like protein" evidence="1">
    <location>
        <begin position="29"/>
        <end position="736"/>
    </location>
</feature>
<evidence type="ECO:0008006" key="4">
    <source>
        <dbReference type="Google" id="ProtNLM"/>
    </source>
</evidence>
<dbReference type="InterPro" id="IPR012334">
    <property type="entry name" value="Pectin_lyas_fold"/>
</dbReference>
<name>A0A2T0S8Q9_9BACT</name>
<proteinExistence type="predicted"/>
<keyword evidence="3" id="KW-1185">Reference proteome</keyword>
<sequence length="736" mass="77885">MATDTKIVSLSNTAALALSAANSATLTAANALTAAQARLLTTDFASWTTAQATTDQNQNTDIANRLLTTTYNNNRTTDQQATTNAQSTATNALTLGQTNTSSIASVSNTAANTGSVVTSGRLANTSGTNTGDQQIVLNGTQLYITGPTGTTVTLPSSSSSGASNFALSSASPWIPVTTGASSATIGDLLTSGLGLPIFNRTQATLQTYINGLANVTTSIPRLYLYGSYDFSAQANTPLTISKNMELIGANGATFDGGTTNGFLMLFNNINTRLLVENITFRSRATTSPYALVYANEQGDSRNVTFRNCRFSAPMGNYNAFGANTWNGSSGCFYDNWLLDNCVVDSVGRMGYEFLAHKNDGVIRIRNLTMNNCQANNVGLYNPANVSKASATINGMGVSLSGDLDGVQLKAFKSLNCLIGIESVSAKNVSITDPFITGTRSMTYLDGGVTTIIGATGFSLTDGGSTDGGLPGRSTSNVTITGGEVNVVGKGLGTYYADRVTITGTKFLAGAYMEVQHATRLNFNSFDYEMTGRNFIASFEDVKNSQIRNVRFSRENNTVTPIYQPINLDGNTAGNVFSNISIITNTAYNGGNPDNYYNDQQPFRLRYINEAGTNNSIRDIFLNGIKQPDYVIENIPTLAITAAGSYTALTHIARININPTSAIASLTLVLPTTSLDRKDVEVNFGGSINSGTVVTTLTINGPGGTTPVQSNTPGAASAGQVFTYRWDSTISRYRRIN</sequence>
<dbReference type="SUPFAM" id="SSF51126">
    <property type="entry name" value="Pectin lyase-like"/>
    <property type="match status" value="1"/>
</dbReference>
<evidence type="ECO:0000256" key="1">
    <source>
        <dbReference type="SAM" id="SignalP"/>
    </source>
</evidence>
<evidence type="ECO:0000313" key="2">
    <source>
        <dbReference type="EMBL" id="PRY29815.1"/>
    </source>
</evidence>
<gene>
    <name evidence="2" type="ORF">CLV58_12577</name>
</gene>
<accession>A0A2T0S8Q9</accession>
<feature type="signal peptide" evidence="1">
    <location>
        <begin position="1"/>
        <end position="28"/>
    </location>
</feature>
<dbReference type="AlphaFoldDB" id="A0A2T0S8Q9"/>
<dbReference type="InterPro" id="IPR011050">
    <property type="entry name" value="Pectin_lyase_fold/virulence"/>
</dbReference>